<dbReference type="EMBL" id="LAZR01000049">
    <property type="protein sequence ID" value="KKN98939.1"/>
    <property type="molecule type" value="Genomic_DNA"/>
</dbReference>
<sequence>MIKSRYIVSGDPTIDSVGRHDLPLKSRWSRPYEYEFAMRWVKPGLRMVDAASGGGTHPFCHHLADVSPGLVVAIDQAAWSIGEITPGLQYHQGSMTNMPLKKNSIDIVFSVSVIEHCEDEVVKQFFTEAARVLKTGGLFIITQNTGSVYPGKTPSWSAQELDKAGFGYEQLTKDDDIPHDAITEYQPPRWCYRWVCEKQ</sequence>
<dbReference type="AlphaFoldDB" id="A0A0F9V4M6"/>
<dbReference type="InterPro" id="IPR029063">
    <property type="entry name" value="SAM-dependent_MTases_sf"/>
</dbReference>
<proteinExistence type="predicted"/>
<dbReference type="Gene3D" id="3.40.50.150">
    <property type="entry name" value="Vaccinia Virus protein VP39"/>
    <property type="match status" value="1"/>
</dbReference>
<organism evidence="2">
    <name type="scientific">marine sediment metagenome</name>
    <dbReference type="NCBI Taxonomy" id="412755"/>
    <lineage>
        <taxon>unclassified sequences</taxon>
        <taxon>metagenomes</taxon>
        <taxon>ecological metagenomes</taxon>
    </lineage>
</organism>
<dbReference type="InterPro" id="IPR013216">
    <property type="entry name" value="Methyltransf_11"/>
</dbReference>
<dbReference type="SUPFAM" id="SSF53335">
    <property type="entry name" value="S-adenosyl-L-methionine-dependent methyltransferases"/>
    <property type="match status" value="1"/>
</dbReference>
<protein>
    <recommendedName>
        <fullName evidence="1">Methyltransferase type 11 domain-containing protein</fullName>
    </recommendedName>
</protein>
<feature type="domain" description="Methyltransferase type 11" evidence="1">
    <location>
        <begin position="55"/>
        <end position="141"/>
    </location>
</feature>
<dbReference type="Pfam" id="PF08241">
    <property type="entry name" value="Methyltransf_11"/>
    <property type="match status" value="1"/>
</dbReference>
<comment type="caution">
    <text evidence="2">The sequence shown here is derived from an EMBL/GenBank/DDBJ whole genome shotgun (WGS) entry which is preliminary data.</text>
</comment>
<gene>
    <name evidence="2" type="ORF">LCGC14_0141840</name>
</gene>
<reference evidence="2" key="1">
    <citation type="journal article" date="2015" name="Nature">
        <title>Complex archaea that bridge the gap between prokaryotes and eukaryotes.</title>
        <authorList>
            <person name="Spang A."/>
            <person name="Saw J.H."/>
            <person name="Jorgensen S.L."/>
            <person name="Zaremba-Niedzwiedzka K."/>
            <person name="Martijn J."/>
            <person name="Lind A.E."/>
            <person name="van Eijk R."/>
            <person name="Schleper C."/>
            <person name="Guy L."/>
            <person name="Ettema T.J."/>
        </authorList>
    </citation>
    <scope>NUCLEOTIDE SEQUENCE</scope>
</reference>
<evidence type="ECO:0000259" key="1">
    <source>
        <dbReference type="Pfam" id="PF08241"/>
    </source>
</evidence>
<dbReference type="CDD" id="cd02440">
    <property type="entry name" value="AdoMet_MTases"/>
    <property type="match status" value="1"/>
</dbReference>
<evidence type="ECO:0000313" key="2">
    <source>
        <dbReference type="EMBL" id="KKN98939.1"/>
    </source>
</evidence>
<accession>A0A0F9V4M6</accession>
<name>A0A0F9V4M6_9ZZZZ</name>
<dbReference type="GO" id="GO:0008757">
    <property type="term" value="F:S-adenosylmethionine-dependent methyltransferase activity"/>
    <property type="evidence" value="ECO:0007669"/>
    <property type="project" value="InterPro"/>
</dbReference>